<dbReference type="Proteomes" id="UP001589776">
    <property type="component" value="Unassembled WGS sequence"/>
</dbReference>
<dbReference type="EMBL" id="JBHLWN010000026">
    <property type="protein sequence ID" value="MFC0212090.1"/>
    <property type="molecule type" value="Genomic_DNA"/>
</dbReference>
<organism evidence="1 2">
    <name type="scientific">Paenibacillus chartarius</name>
    <dbReference type="NCBI Taxonomy" id="747481"/>
    <lineage>
        <taxon>Bacteria</taxon>
        <taxon>Bacillati</taxon>
        <taxon>Bacillota</taxon>
        <taxon>Bacilli</taxon>
        <taxon>Bacillales</taxon>
        <taxon>Paenibacillaceae</taxon>
        <taxon>Paenibacillus</taxon>
    </lineage>
</organism>
<proteinExistence type="predicted"/>
<protein>
    <submittedName>
        <fullName evidence="1">Uncharacterized protein</fullName>
    </submittedName>
</protein>
<evidence type="ECO:0000313" key="2">
    <source>
        <dbReference type="Proteomes" id="UP001589776"/>
    </source>
</evidence>
<gene>
    <name evidence="1" type="ORF">ACFFK0_06415</name>
</gene>
<dbReference type="RefSeq" id="WP_377469173.1">
    <property type="nucleotide sequence ID" value="NZ_JBHLWN010000026.1"/>
</dbReference>
<evidence type="ECO:0000313" key="1">
    <source>
        <dbReference type="EMBL" id="MFC0212090.1"/>
    </source>
</evidence>
<keyword evidence="2" id="KW-1185">Reference proteome</keyword>
<reference evidence="1 2" key="1">
    <citation type="submission" date="2024-09" db="EMBL/GenBank/DDBJ databases">
        <authorList>
            <person name="Sun Q."/>
            <person name="Mori K."/>
        </authorList>
    </citation>
    <scope>NUCLEOTIDE SEQUENCE [LARGE SCALE GENOMIC DNA]</scope>
    <source>
        <strain evidence="1 2">CCM 7759</strain>
    </source>
</reference>
<comment type="caution">
    <text evidence="1">The sequence shown here is derived from an EMBL/GenBank/DDBJ whole genome shotgun (WGS) entry which is preliminary data.</text>
</comment>
<name>A0ABV6DHF9_9BACL</name>
<accession>A0ABV6DHF9</accession>
<sequence length="104" mass="12450">MGIGEFVFSVVPKLSRLFSHKLPPYLCFEGIWYSYRTMEFLDKEAVIVYENKNISRKLHFQICNPIYIKPEVVEVRFQRRGQSKVVYASSWSPEQKIDFFYENL</sequence>